<evidence type="ECO:0000256" key="2">
    <source>
        <dbReference type="ARBA" id="ARBA00009437"/>
    </source>
</evidence>
<accession>A0ABX8A5Q3</accession>
<keyword evidence="4" id="KW-0238">DNA-binding</keyword>
<dbReference type="Proteomes" id="UP000682843">
    <property type="component" value="Chromosome"/>
</dbReference>
<comment type="function">
    <text evidence="1">NodD regulates the expression of the nodABCFE genes which encode other nodulation proteins. NodD is also a negative regulator of its own expression. Binds flavonoids as inducers.</text>
</comment>
<gene>
    <name evidence="7" type="ORF">RPMA_02175</name>
</gene>
<dbReference type="PANTHER" id="PTHR30419:SF2">
    <property type="entry name" value="LYSR FAMILY TRANSCRIPTIONAL REGULATOR"/>
    <property type="match status" value="1"/>
</dbReference>
<keyword evidence="5" id="KW-0804">Transcription</keyword>
<feature type="domain" description="HTH lysR-type" evidence="6">
    <location>
        <begin position="4"/>
        <end position="61"/>
    </location>
</feature>
<name>A0ABX8A5Q3_9BRAD</name>
<dbReference type="PANTHER" id="PTHR30419">
    <property type="entry name" value="HTH-TYPE TRANSCRIPTIONAL REGULATOR YBHD"/>
    <property type="match status" value="1"/>
</dbReference>
<dbReference type="Pfam" id="PF00126">
    <property type="entry name" value="HTH_1"/>
    <property type="match status" value="1"/>
</dbReference>
<dbReference type="PROSITE" id="PS50931">
    <property type="entry name" value="HTH_LYSR"/>
    <property type="match status" value="1"/>
</dbReference>
<comment type="similarity">
    <text evidence="2">Belongs to the LysR transcriptional regulatory family.</text>
</comment>
<dbReference type="InterPro" id="IPR050950">
    <property type="entry name" value="HTH-type_LysR_regulators"/>
</dbReference>
<protein>
    <submittedName>
        <fullName evidence="7">LysR family transcriptional regulator</fullName>
    </submittedName>
</protein>
<sequence length="310" mass="34143">MRSFDPVSLRLFIAVCEERNIASAAKREAIVPSAVSKRISQMEDEAGVQLLERGRRGVTVTAAGEVLWRYARESLQLLDRMQAELGAFADGVQGHVRVFASKSAVAQVLPEDVSAFAKKYRDVRVSLEEREIWEVVRGVEEGRADIGVCWDAVDLRGLTTHPYHRDRLAVVVHPDHALALRETVSFEETVDYEHVDIVARSIMQATQRSAAAAAGKQMRYRIQVSTVDAAYRVVAAQLAVAIVPQEEASAIQQTLGLKVIPLNNDWAQRQFVIAVRNKGLSLPAQLLLESLQTSVKLSSVVIAPLDGAIQ</sequence>
<evidence type="ECO:0000313" key="8">
    <source>
        <dbReference type="Proteomes" id="UP000682843"/>
    </source>
</evidence>
<keyword evidence="3" id="KW-0805">Transcription regulation</keyword>
<evidence type="ECO:0000313" key="7">
    <source>
        <dbReference type="EMBL" id="QUS37803.1"/>
    </source>
</evidence>
<dbReference type="Gene3D" id="3.40.190.290">
    <property type="match status" value="1"/>
</dbReference>
<proteinExistence type="inferred from homology"/>
<evidence type="ECO:0000256" key="4">
    <source>
        <dbReference type="ARBA" id="ARBA00023125"/>
    </source>
</evidence>
<dbReference type="InterPro" id="IPR005119">
    <property type="entry name" value="LysR_subst-bd"/>
</dbReference>
<dbReference type="InterPro" id="IPR036388">
    <property type="entry name" value="WH-like_DNA-bd_sf"/>
</dbReference>
<organism evidence="7 8">
    <name type="scientific">Tardiphaga alba</name>
    <dbReference type="NCBI Taxonomy" id="340268"/>
    <lineage>
        <taxon>Bacteria</taxon>
        <taxon>Pseudomonadati</taxon>
        <taxon>Pseudomonadota</taxon>
        <taxon>Alphaproteobacteria</taxon>
        <taxon>Hyphomicrobiales</taxon>
        <taxon>Nitrobacteraceae</taxon>
        <taxon>Tardiphaga</taxon>
    </lineage>
</organism>
<evidence type="ECO:0000259" key="6">
    <source>
        <dbReference type="PROSITE" id="PS50931"/>
    </source>
</evidence>
<dbReference type="Gene3D" id="1.10.10.10">
    <property type="entry name" value="Winged helix-like DNA-binding domain superfamily/Winged helix DNA-binding domain"/>
    <property type="match status" value="1"/>
</dbReference>
<dbReference type="RefSeq" id="WP_211911336.1">
    <property type="nucleotide sequence ID" value="NZ_CP036498.1"/>
</dbReference>
<dbReference type="SUPFAM" id="SSF53850">
    <property type="entry name" value="Periplasmic binding protein-like II"/>
    <property type="match status" value="1"/>
</dbReference>
<evidence type="ECO:0000256" key="5">
    <source>
        <dbReference type="ARBA" id="ARBA00023163"/>
    </source>
</evidence>
<evidence type="ECO:0000256" key="1">
    <source>
        <dbReference type="ARBA" id="ARBA00003502"/>
    </source>
</evidence>
<reference evidence="7 8" key="1">
    <citation type="submission" date="2019-02" db="EMBL/GenBank/DDBJ databases">
        <title>Emended description of the genus Rhodopseudomonas and description of Rhodopseudomonas albus sp. nov., a non-phototrophic, heavy-metal-tolerant bacterium isolated from garden soil.</title>
        <authorList>
            <person name="Bao Z."/>
            <person name="Cao W.W."/>
            <person name="Sato Y."/>
            <person name="Nishizawa T."/>
            <person name="Zhao J."/>
            <person name="Guo Y."/>
            <person name="Ohta H."/>
        </authorList>
    </citation>
    <scope>NUCLEOTIDE SEQUENCE [LARGE SCALE GENOMIC DNA]</scope>
    <source>
        <strain evidence="7 8">SK50-23</strain>
    </source>
</reference>
<dbReference type="EMBL" id="CP036498">
    <property type="protein sequence ID" value="QUS37803.1"/>
    <property type="molecule type" value="Genomic_DNA"/>
</dbReference>
<keyword evidence="8" id="KW-1185">Reference proteome</keyword>
<dbReference type="Pfam" id="PF03466">
    <property type="entry name" value="LysR_substrate"/>
    <property type="match status" value="1"/>
</dbReference>
<dbReference type="SUPFAM" id="SSF46785">
    <property type="entry name" value="Winged helix' DNA-binding domain"/>
    <property type="match status" value="1"/>
</dbReference>
<dbReference type="InterPro" id="IPR036390">
    <property type="entry name" value="WH_DNA-bd_sf"/>
</dbReference>
<evidence type="ECO:0000256" key="3">
    <source>
        <dbReference type="ARBA" id="ARBA00023015"/>
    </source>
</evidence>
<dbReference type="InterPro" id="IPR000847">
    <property type="entry name" value="LysR_HTH_N"/>
</dbReference>